<evidence type="ECO:0000256" key="3">
    <source>
        <dbReference type="SAM" id="MobiDB-lite"/>
    </source>
</evidence>
<dbReference type="AlphaFoldDB" id="A0A663F6Q2"/>
<dbReference type="InterPro" id="IPR016186">
    <property type="entry name" value="C-type_lectin-like/link_sf"/>
</dbReference>
<evidence type="ECO:0000313" key="6">
    <source>
        <dbReference type="Ensembl" id="ENSACCP00020019808.1"/>
    </source>
</evidence>
<dbReference type="Proteomes" id="UP000472275">
    <property type="component" value="Unassembled WGS sequence"/>
</dbReference>
<evidence type="ECO:0000256" key="1">
    <source>
        <dbReference type="ARBA" id="ARBA00004401"/>
    </source>
</evidence>
<dbReference type="GO" id="GO:0030246">
    <property type="term" value="F:carbohydrate binding"/>
    <property type="evidence" value="ECO:0007669"/>
    <property type="project" value="UniProtKB-KW"/>
</dbReference>
<dbReference type="Gene3D" id="3.10.100.10">
    <property type="entry name" value="Mannose-Binding Protein A, subunit A"/>
    <property type="match status" value="1"/>
</dbReference>
<proteinExistence type="predicted"/>
<dbReference type="InterPro" id="IPR016187">
    <property type="entry name" value="CTDL_fold"/>
</dbReference>
<reference evidence="6" key="2">
    <citation type="submission" date="2025-09" db="UniProtKB">
        <authorList>
            <consortium name="Ensembl"/>
        </authorList>
    </citation>
    <scope>IDENTIFICATION</scope>
</reference>
<dbReference type="Ensembl" id="ENSACCT00020020674.1">
    <property type="protein sequence ID" value="ENSACCP00020019808.1"/>
    <property type="gene ID" value="ENSACCG00020013629.1"/>
</dbReference>
<keyword evidence="7" id="KW-1185">Reference proteome</keyword>
<evidence type="ECO:0000256" key="4">
    <source>
        <dbReference type="SAM" id="Phobius"/>
    </source>
</evidence>
<keyword evidence="2" id="KW-0430">Lectin</keyword>
<accession>A0A663F6Q2</accession>
<feature type="domain" description="C-type lectin" evidence="5">
    <location>
        <begin position="90"/>
        <end position="193"/>
    </location>
</feature>
<dbReference type="PANTHER" id="PTHR45710">
    <property type="entry name" value="C-TYPE LECTIN DOMAIN-CONTAINING PROTEIN 180"/>
    <property type="match status" value="1"/>
</dbReference>
<organism evidence="6 7">
    <name type="scientific">Aquila chrysaetos chrysaetos</name>
    <dbReference type="NCBI Taxonomy" id="223781"/>
    <lineage>
        <taxon>Eukaryota</taxon>
        <taxon>Metazoa</taxon>
        <taxon>Chordata</taxon>
        <taxon>Craniata</taxon>
        <taxon>Vertebrata</taxon>
        <taxon>Euteleostomi</taxon>
        <taxon>Archelosauria</taxon>
        <taxon>Archosauria</taxon>
        <taxon>Dinosauria</taxon>
        <taxon>Saurischia</taxon>
        <taxon>Theropoda</taxon>
        <taxon>Coelurosauria</taxon>
        <taxon>Aves</taxon>
        <taxon>Neognathae</taxon>
        <taxon>Neoaves</taxon>
        <taxon>Telluraves</taxon>
        <taxon>Accipitrimorphae</taxon>
        <taxon>Accipitriformes</taxon>
        <taxon>Accipitridae</taxon>
        <taxon>Accipitrinae</taxon>
        <taxon>Aquila</taxon>
    </lineage>
</organism>
<feature type="region of interest" description="Disordered" evidence="3">
    <location>
        <begin position="1"/>
        <end position="38"/>
    </location>
</feature>
<dbReference type="RefSeq" id="XP_040977744.1">
    <property type="nucleotide sequence ID" value="XM_041121810.1"/>
</dbReference>
<dbReference type="GO" id="GO:0005886">
    <property type="term" value="C:plasma membrane"/>
    <property type="evidence" value="ECO:0007669"/>
    <property type="project" value="UniProtKB-SubCell"/>
</dbReference>
<dbReference type="SMART" id="SM00034">
    <property type="entry name" value="CLECT"/>
    <property type="match status" value="1"/>
</dbReference>
<evidence type="ECO:0000256" key="2">
    <source>
        <dbReference type="ARBA" id="ARBA00022734"/>
    </source>
</evidence>
<dbReference type="InterPro" id="IPR001304">
    <property type="entry name" value="C-type_lectin-like"/>
</dbReference>
<dbReference type="SUPFAM" id="SSF56436">
    <property type="entry name" value="C-type lectin-like"/>
    <property type="match status" value="1"/>
</dbReference>
<dbReference type="GeneID" id="121233102"/>
<keyword evidence="4" id="KW-1133">Transmembrane helix</keyword>
<dbReference type="InterPro" id="IPR033992">
    <property type="entry name" value="NKR-like_CTLD"/>
</dbReference>
<gene>
    <name evidence="6" type="primary">LOC121233102</name>
</gene>
<dbReference type="CDD" id="cd03593">
    <property type="entry name" value="CLECT_NK_receptors_like"/>
    <property type="match status" value="1"/>
</dbReference>
<reference evidence="6" key="1">
    <citation type="submission" date="2025-08" db="UniProtKB">
        <authorList>
            <consortium name="Ensembl"/>
        </authorList>
    </citation>
    <scope>IDENTIFICATION</scope>
</reference>
<keyword evidence="4" id="KW-0472">Membrane</keyword>
<dbReference type="Pfam" id="PF00059">
    <property type="entry name" value="Lectin_C"/>
    <property type="match status" value="1"/>
</dbReference>
<comment type="subcellular location">
    <subcellularLocation>
        <location evidence="1">Cell membrane</location>
        <topology evidence="1">Single-pass type II membrane protein</topology>
    </subcellularLocation>
</comment>
<evidence type="ECO:0000259" key="5">
    <source>
        <dbReference type="PROSITE" id="PS50041"/>
    </source>
</evidence>
<dbReference type="InterPro" id="IPR050828">
    <property type="entry name" value="C-type_lectin/matrix_domain"/>
</dbReference>
<evidence type="ECO:0000313" key="7">
    <source>
        <dbReference type="Proteomes" id="UP000472275"/>
    </source>
</evidence>
<dbReference type="PROSITE" id="PS50041">
    <property type="entry name" value="C_TYPE_LECTIN_2"/>
    <property type="match status" value="1"/>
</dbReference>
<sequence length="207" mass="23777">MGKGAQQPHSSDQEDVLNNSNDLEKDCKWESNTKKPDRERSRSSRVFVPLCVVLVLLIFVLLVALTVVHSGSRLPQPDFSHVCPDAWLGFQGKCYYFSEAESNWTTSQESCEALGASLALINTMDELTFIKRYKGEANHWFGLRKEKDDSWWWTNGTAFNNWFEVRGGGPCAYLNQERISSSLCHTKKNWLCSRPDNYILWKQKAYP</sequence>
<feature type="transmembrane region" description="Helical" evidence="4">
    <location>
        <begin position="46"/>
        <end position="68"/>
    </location>
</feature>
<dbReference type="PANTHER" id="PTHR45710:SF35">
    <property type="entry name" value="C-TYPE LECTIN DOMAIN FAMILY 2 MEMBER D"/>
    <property type="match status" value="1"/>
</dbReference>
<name>A0A663F6Q2_AQUCH</name>
<dbReference type="GeneTree" id="ENSGT00940000162705"/>
<protein>
    <recommendedName>
        <fullName evidence="5">C-type lectin domain-containing protein</fullName>
    </recommendedName>
</protein>
<dbReference type="InParanoid" id="A0A663F6Q2"/>
<keyword evidence="4" id="KW-0812">Transmembrane</keyword>
<feature type="compositionally biased region" description="Basic and acidic residues" evidence="3">
    <location>
        <begin position="22"/>
        <end position="38"/>
    </location>
</feature>